<comment type="similarity">
    <text evidence="1 3">Belongs to the type-B carboxylesterase/lipase family.</text>
</comment>
<proteinExistence type="inferred from homology"/>
<dbReference type="PROSITE" id="PS00122">
    <property type="entry name" value="CARBOXYLESTERASE_B_1"/>
    <property type="match status" value="1"/>
</dbReference>
<dbReference type="InterPro" id="IPR002018">
    <property type="entry name" value="CarbesteraseB"/>
</dbReference>
<keyword evidence="3" id="KW-0732">Signal</keyword>
<keyword evidence="6" id="KW-1185">Reference proteome</keyword>
<dbReference type="InterPro" id="IPR029058">
    <property type="entry name" value="AB_hydrolase_fold"/>
</dbReference>
<dbReference type="OrthoDB" id="408631at2759"/>
<dbReference type="PROSITE" id="PS00941">
    <property type="entry name" value="CARBOXYLESTERASE_B_2"/>
    <property type="match status" value="1"/>
</dbReference>
<evidence type="ECO:0000256" key="2">
    <source>
        <dbReference type="ARBA" id="ARBA00022801"/>
    </source>
</evidence>
<dbReference type="InterPro" id="IPR019819">
    <property type="entry name" value="Carboxylesterase_B_CS"/>
</dbReference>
<feature type="signal peptide" evidence="3">
    <location>
        <begin position="1"/>
        <end position="20"/>
    </location>
</feature>
<evidence type="ECO:0000313" key="5">
    <source>
        <dbReference type="EMBL" id="KAF2830465.1"/>
    </source>
</evidence>
<sequence>MSALLKAFATCVLVLSGATAVPVNNKNLDLTVDLGYVSYKGYQDAATSLSVWKGIRYAAPPVNSLRWKEPRRPEKTRTIYNATAFGPNCPQAYPAVPNAPFVPGNEDCLFLNVYAPSDAEDLPVLVWIHGGGYGFGDGTQDMSEIIAANKNGFVAVTIQYRLGAFGFLSSSEVESKGVVNAGILDMAFALDWVDDHIEKFGGDCSKVTIAGESAGAGAVMLLSIAENGGLGTSLFRNSIAASPYLPAQYDYDAAIPTQRYRDFASQAGCAGTPDVLACLRKKDSTTLQRANIAVTSAGVYGTWAFLPVTDSSFIKSRPSTALLQKRVNGKNILVGNNANEGALFVPPTIKTLDDLKAWLRLEFPTFTADDIQRVLDAYPSSGEAVNTLAPKFATNGLGPATAVNVSQVATGQQQRANNILAEATFVCPSYWLNGAYSGSSRSSYHYQYSVPFASHADDITGYFGPATPNQSASFALAFRQLWGNFIKTGNPSVSTDPALSKFPAWGTGPGYKMVNLNTTGGTPYQATTQFGATVIQFREPGLQNDFDSADAYAWEGGRGKRCEFWASVAGKVSI</sequence>
<keyword evidence="2 3" id="KW-0378">Hydrolase</keyword>
<feature type="chain" id="PRO_5025718624" description="Carboxylic ester hydrolase" evidence="3">
    <location>
        <begin position="21"/>
        <end position="574"/>
    </location>
</feature>
<dbReference type="GO" id="GO:0016787">
    <property type="term" value="F:hydrolase activity"/>
    <property type="evidence" value="ECO:0007669"/>
    <property type="project" value="UniProtKB-KW"/>
</dbReference>
<reference evidence="5" key="1">
    <citation type="journal article" date="2020" name="Stud. Mycol.">
        <title>101 Dothideomycetes genomes: a test case for predicting lifestyles and emergence of pathogens.</title>
        <authorList>
            <person name="Haridas S."/>
            <person name="Albert R."/>
            <person name="Binder M."/>
            <person name="Bloem J."/>
            <person name="Labutti K."/>
            <person name="Salamov A."/>
            <person name="Andreopoulos B."/>
            <person name="Baker S."/>
            <person name="Barry K."/>
            <person name="Bills G."/>
            <person name="Bluhm B."/>
            <person name="Cannon C."/>
            <person name="Castanera R."/>
            <person name="Culley D."/>
            <person name="Daum C."/>
            <person name="Ezra D."/>
            <person name="Gonzalez J."/>
            <person name="Henrissat B."/>
            <person name="Kuo A."/>
            <person name="Liang C."/>
            <person name="Lipzen A."/>
            <person name="Lutzoni F."/>
            <person name="Magnuson J."/>
            <person name="Mondo S."/>
            <person name="Nolan M."/>
            <person name="Ohm R."/>
            <person name="Pangilinan J."/>
            <person name="Park H.-J."/>
            <person name="Ramirez L."/>
            <person name="Alfaro M."/>
            <person name="Sun H."/>
            <person name="Tritt A."/>
            <person name="Yoshinaga Y."/>
            <person name="Zwiers L.-H."/>
            <person name="Turgeon B."/>
            <person name="Goodwin S."/>
            <person name="Spatafora J."/>
            <person name="Crous P."/>
            <person name="Grigoriev I."/>
        </authorList>
    </citation>
    <scope>NUCLEOTIDE SEQUENCE</scope>
    <source>
        <strain evidence="5">CBS 113818</strain>
    </source>
</reference>
<dbReference type="InterPro" id="IPR019826">
    <property type="entry name" value="Carboxylesterase_B_AS"/>
</dbReference>
<evidence type="ECO:0000256" key="3">
    <source>
        <dbReference type="RuleBase" id="RU361235"/>
    </source>
</evidence>
<gene>
    <name evidence="5" type="ORF">CC86DRAFT_434277</name>
</gene>
<dbReference type="AlphaFoldDB" id="A0A6A7ACZ8"/>
<evidence type="ECO:0000256" key="1">
    <source>
        <dbReference type="ARBA" id="ARBA00005964"/>
    </source>
</evidence>
<dbReference type="PANTHER" id="PTHR11559">
    <property type="entry name" value="CARBOXYLESTERASE"/>
    <property type="match status" value="1"/>
</dbReference>
<dbReference type="Proteomes" id="UP000799424">
    <property type="component" value="Unassembled WGS sequence"/>
</dbReference>
<organism evidence="5 6">
    <name type="scientific">Ophiobolus disseminans</name>
    <dbReference type="NCBI Taxonomy" id="1469910"/>
    <lineage>
        <taxon>Eukaryota</taxon>
        <taxon>Fungi</taxon>
        <taxon>Dikarya</taxon>
        <taxon>Ascomycota</taxon>
        <taxon>Pezizomycotina</taxon>
        <taxon>Dothideomycetes</taxon>
        <taxon>Pleosporomycetidae</taxon>
        <taxon>Pleosporales</taxon>
        <taxon>Pleosporineae</taxon>
        <taxon>Phaeosphaeriaceae</taxon>
        <taxon>Ophiobolus</taxon>
    </lineage>
</organism>
<evidence type="ECO:0000259" key="4">
    <source>
        <dbReference type="Pfam" id="PF00135"/>
    </source>
</evidence>
<feature type="domain" description="Carboxylesterase type B" evidence="4">
    <location>
        <begin position="45"/>
        <end position="502"/>
    </location>
</feature>
<protein>
    <recommendedName>
        <fullName evidence="3">Carboxylic ester hydrolase</fullName>
        <ecNumber evidence="3">3.1.1.-</ecNumber>
    </recommendedName>
</protein>
<dbReference type="InterPro" id="IPR050309">
    <property type="entry name" value="Type-B_Carboxylest/Lipase"/>
</dbReference>
<evidence type="ECO:0000313" key="6">
    <source>
        <dbReference type="Proteomes" id="UP000799424"/>
    </source>
</evidence>
<dbReference type="Gene3D" id="3.40.50.1820">
    <property type="entry name" value="alpha/beta hydrolase"/>
    <property type="match status" value="1"/>
</dbReference>
<name>A0A6A7ACZ8_9PLEO</name>
<dbReference type="EC" id="3.1.1.-" evidence="3"/>
<dbReference type="Pfam" id="PF00135">
    <property type="entry name" value="COesterase"/>
    <property type="match status" value="1"/>
</dbReference>
<dbReference type="EMBL" id="MU006219">
    <property type="protein sequence ID" value="KAF2830465.1"/>
    <property type="molecule type" value="Genomic_DNA"/>
</dbReference>
<dbReference type="SUPFAM" id="SSF53474">
    <property type="entry name" value="alpha/beta-Hydrolases"/>
    <property type="match status" value="1"/>
</dbReference>
<accession>A0A6A7ACZ8</accession>